<protein>
    <submittedName>
        <fullName evidence="1">Uncharacterized protein</fullName>
    </submittedName>
</protein>
<comment type="caution">
    <text evidence="1">The sequence shown here is derived from an EMBL/GenBank/DDBJ whole genome shotgun (WGS) entry which is preliminary data.</text>
</comment>
<evidence type="ECO:0000313" key="2">
    <source>
        <dbReference type="Proteomes" id="UP001165960"/>
    </source>
</evidence>
<keyword evidence="2" id="KW-1185">Reference proteome</keyword>
<sequence length="472" mass="54112">MSSHAEIQEDEILALQSIFGDDLRMTGDCSDKDSCSTTYRKSSGIIRVNPTLPNMPSEIICGPEVFHLNHLPPVFLAFSLPEEYPDILPKFQVSCPWLEEAQLDATKNRLVSLWEAEQSEIIFIFVDYLQNQMLPDLGMSETINLKQTTINMPSGACASFMNDTFPLVRITDFNLGVFLTTWDSFISQKEFDQLPHSCGICFDVKKGKHSIYLKKCHHVYCRDCLSGFFKMLIREGMMFSVVCPHEACRSFRKGLKIDSPEIRPDLDDVLELVGEESYARYLRLYRKQSFELDPLVTWCPLCEEAVSRQTPDEKLCQCNRCSFAFCRLCRKTWHGNQTYCQVSNVSRVTEQYYKARESGDLEECTRLELRYGKKNLAKLVAELDAQKQFEAWSSSNAQACPNCSAVIEKTFGCNHMTCPVCDQHFCYICGSIINKFNPYSHFNDLGSRCHMMLFEGVAENDDDFILDPFDFV</sequence>
<name>A0ACC2RN26_9FUNG</name>
<evidence type="ECO:0000313" key="1">
    <source>
        <dbReference type="EMBL" id="KAJ9051370.1"/>
    </source>
</evidence>
<gene>
    <name evidence="1" type="ORF">DSO57_1005080</name>
</gene>
<dbReference type="Proteomes" id="UP001165960">
    <property type="component" value="Unassembled WGS sequence"/>
</dbReference>
<proteinExistence type="predicted"/>
<dbReference type="EMBL" id="QTSX02007113">
    <property type="protein sequence ID" value="KAJ9051370.1"/>
    <property type="molecule type" value="Genomic_DNA"/>
</dbReference>
<accession>A0ACC2RN26</accession>
<reference evidence="1" key="1">
    <citation type="submission" date="2022-04" db="EMBL/GenBank/DDBJ databases">
        <title>Genome of the entomopathogenic fungus Entomophthora muscae.</title>
        <authorList>
            <person name="Elya C."/>
            <person name="Lovett B.R."/>
            <person name="Lee E."/>
            <person name="Macias A.M."/>
            <person name="Hajek A.E."/>
            <person name="De Bivort B.L."/>
            <person name="Kasson M.T."/>
            <person name="De Fine Licht H.H."/>
            <person name="Stajich J.E."/>
        </authorList>
    </citation>
    <scope>NUCLEOTIDE SEQUENCE</scope>
    <source>
        <strain evidence="1">Berkeley</strain>
    </source>
</reference>
<organism evidence="1 2">
    <name type="scientific">Entomophthora muscae</name>
    <dbReference type="NCBI Taxonomy" id="34485"/>
    <lineage>
        <taxon>Eukaryota</taxon>
        <taxon>Fungi</taxon>
        <taxon>Fungi incertae sedis</taxon>
        <taxon>Zoopagomycota</taxon>
        <taxon>Entomophthoromycotina</taxon>
        <taxon>Entomophthoromycetes</taxon>
        <taxon>Entomophthorales</taxon>
        <taxon>Entomophthoraceae</taxon>
        <taxon>Entomophthora</taxon>
    </lineage>
</organism>